<dbReference type="PANTHER" id="PTHR10357:SF179">
    <property type="entry name" value="NEUTRAL AND BASIC AMINO ACID TRANSPORT PROTEIN RBAT"/>
    <property type="match status" value="1"/>
</dbReference>
<organism evidence="6 7">
    <name type="scientific">Novosphingobium hassiacum</name>
    <dbReference type="NCBI Taxonomy" id="173676"/>
    <lineage>
        <taxon>Bacteria</taxon>
        <taxon>Pseudomonadati</taxon>
        <taxon>Pseudomonadota</taxon>
        <taxon>Alphaproteobacteria</taxon>
        <taxon>Sphingomonadales</taxon>
        <taxon>Sphingomonadaceae</taxon>
        <taxon>Novosphingobium</taxon>
    </lineage>
</organism>
<feature type="region of interest" description="Disordered" evidence="4">
    <location>
        <begin position="409"/>
        <end position="432"/>
    </location>
</feature>
<accession>A0A7W6EUD0</accession>
<gene>
    <name evidence="6" type="ORF">GGQ88_000025</name>
</gene>
<dbReference type="InterPro" id="IPR045857">
    <property type="entry name" value="O16G_dom_2"/>
</dbReference>
<evidence type="ECO:0000256" key="3">
    <source>
        <dbReference type="ARBA" id="ARBA00023295"/>
    </source>
</evidence>
<evidence type="ECO:0000256" key="1">
    <source>
        <dbReference type="ARBA" id="ARBA00008061"/>
    </source>
</evidence>
<dbReference type="Gene3D" id="3.20.20.80">
    <property type="entry name" value="Glycosidases"/>
    <property type="match status" value="1"/>
</dbReference>
<dbReference type="PANTHER" id="PTHR10357">
    <property type="entry name" value="ALPHA-AMYLASE FAMILY MEMBER"/>
    <property type="match status" value="1"/>
</dbReference>
<keyword evidence="2 6" id="KW-0378">Hydrolase</keyword>
<evidence type="ECO:0000259" key="5">
    <source>
        <dbReference type="SMART" id="SM00642"/>
    </source>
</evidence>
<evidence type="ECO:0000313" key="7">
    <source>
        <dbReference type="Proteomes" id="UP000562395"/>
    </source>
</evidence>
<dbReference type="GO" id="GO:0004574">
    <property type="term" value="F:oligo-1,6-glucosidase activity"/>
    <property type="evidence" value="ECO:0007669"/>
    <property type="project" value="UniProtKB-EC"/>
</dbReference>
<evidence type="ECO:0000256" key="4">
    <source>
        <dbReference type="SAM" id="MobiDB-lite"/>
    </source>
</evidence>
<sequence length="565" mass="62917">MQTPAVPLQHPYNTPTEPPVASRQPFGDPSVLGAMESSTKTAKTCTWWESGVIYQVYPRSFQDSNGDGVGDLEGVRKRLDYIASLGVDAVWLSPIYPSPMADFGYDVADYCDIDPMFGELAAFDALLADAHAKGLKVLLDFVPNHTSIEHPWFRESRSSRDNPKRDWYIWANAAPDGGPPNNWTSDMGGSSWEFDPTTNQFYLHAFLKEQADLNWRNPQVREAMTNVLKFWFDRGVDGFRIDVLWHCFKAENYPDNPLNPDWISTQGEKLKVFQKHSADQPEIHQLSADFRALADGYGERLLVGEICLPVPQLMTYYGTEASPGVHLPFNFQLLDAPWNAEALGKMITEYEAALPPSGWPNWVIGSHDAPRIAGRLGETQARVAAMLLLTLRGTPTLYQGDELGIGKVDIPPDRVRDPQDLRQPGLGLGRDPSRTPMAWDSCRFAGFSAAEPWLPLHGDWGMRNVAAQQGDPASMLELYRALLKLRREHEALSLGSFALLHAAGDVLIYERYQKDRLVIALNLGAEVQNIPDYGATTLLLATTGASMFSNTLAPNEGVILQRLNY</sequence>
<dbReference type="GO" id="GO:0009313">
    <property type="term" value="P:oligosaccharide catabolic process"/>
    <property type="evidence" value="ECO:0007669"/>
    <property type="project" value="TreeGrafter"/>
</dbReference>
<feature type="compositionally biased region" description="Basic and acidic residues" evidence="4">
    <location>
        <begin position="410"/>
        <end position="420"/>
    </location>
</feature>
<dbReference type="GO" id="GO:0004558">
    <property type="term" value="F:alpha-1,4-glucosidase activity"/>
    <property type="evidence" value="ECO:0007669"/>
    <property type="project" value="UniProtKB-EC"/>
</dbReference>
<name>A0A7W6EUD0_9SPHN</name>
<dbReference type="Proteomes" id="UP000562395">
    <property type="component" value="Unassembled WGS sequence"/>
</dbReference>
<proteinExistence type="inferred from homology"/>
<dbReference type="Gene3D" id="3.90.400.10">
    <property type="entry name" value="Oligo-1,6-glucosidase, Domain 2"/>
    <property type="match status" value="1"/>
</dbReference>
<protein>
    <submittedName>
        <fullName evidence="6">Oligo-1,6-glucosidase/alpha-glucosidase</fullName>
        <ecNumber evidence="6">3.2.1.10</ecNumber>
        <ecNumber evidence="6">3.2.1.20</ecNumber>
    </submittedName>
</protein>
<feature type="region of interest" description="Disordered" evidence="4">
    <location>
        <begin position="1"/>
        <end position="28"/>
    </location>
</feature>
<evidence type="ECO:0000256" key="2">
    <source>
        <dbReference type="ARBA" id="ARBA00022801"/>
    </source>
</evidence>
<dbReference type="SUPFAM" id="SSF51445">
    <property type="entry name" value="(Trans)glycosidases"/>
    <property type="match status" value="1"/>
</dbReference>
<dbReference type="EMBL" id="JACICY010000001">
    <property type="protein sequence ID" value="MBB3858785.1"/>
    <property type="molecule type" value="Genomic_DNA"/>
</dbReference>
<keyword evidence="3 6" id="KW-0326">Glycosidase</keyword>
<evidence type="ECO:0000313" key="6">
    <source>
        <dbReference type="EMBL" id="MBB3858785.1"/>
    </source>
</evidence>
<dbReference type="GO" id="GO:0004556">
    <property type="term" value="F:alpha-amylase activity"/>
    <property type="evidence" value="ECO:0007669"/>
    <property type="project" value="TreeGrafter"/>
</dbReference>
<dbReference type="FunFam" id="3.90.400.10:FF:000002">
    <property type="entry name" value="Sucrose isomerase"/>
    <property type="match status" value="1"/>
</dbReference>
<dbReference type="Pfam" id="PF00128">
    <property type="entry name" value="Alpha-amylase"/>
    <property type="match status" value="1"/>
</dbReference>
<comment type="caution">
    <text evidence="6">The sequence shown here is derived from an EMBL/GenBank/DDBJ whole genome shotgun (WGS) entry which is preliminary data.</text>
</comment>
<dbReference type="CDD" id="cd11331">
    <property type="entry name" value="AmyAc_OligoGlu_like"/>
    <property type="match status" value="1"/>
</dbReference>
<dbReference type="EC" id="3.2.1.10" evidence="6"/>
<reference evidence="6 7" key="1">
    <citation type="submission" date="2020-08" db="EMBL/GenBank/DDBJ databases">
        <title>Genomic Encyclopedia of Type Strains, Phase IV (KMG-IV): sequencing the most valuable type-strain genomes for metagenomic binning, comparative biology and taxonomic classification.</title>
        <authorList>
            <person name="Goeker M."/>
        </authorList>
    </citation>
    <scope>NUCLEOTIDE SEQUENCE [LARGE SCALE GENOMIC DNA]</scope>
    <source>
        <strain evidence="6 7">DSM 14552</strain>
    </source>
</reference>
<dbReference type="EC" id="3.2.1.20" evidence="6"/>
<feature type="domain" description="Glycosyl hydrolase family 13 catalytic" evidence="5">
    <location>
        <begin position="55"/>
        <end position="434"/>
    </location>
</feature>
<dbReference type="AlphaFoldDB" id="A0A7W6EUD0"/>
<keyword evidence="7" id="KW-1185">Reference proteome</keyword>
<dbReference type="SMART" id="SM00642">
    <property type="entry name" value="Aamy"/>
    <property type="match status" value="1"/>
</dbReference>
<dbReference type="InterPro" id="IPR006047">
    <property type="entry name" value="GH13_cat_dom"/>
</dbReference>
<dbReference type="InterPro" id="IPR017853">
    <property type="entry name" value="GH"/>
</dbReference>
<comment type="similarity">
    <text evidence="1">Belongs to the glycosyl hydrolase 13 family.</text>
</comment>